<dbReference type="Proteomes" id="UP000290572">
    <property type="component" value="Unassembled WGS sequence"/>
</dbReference>
<keyword evidence="4 6" id="KW-1133">Transmembrane helix</keyword>
<sequence>MTLTVSRGEGLTVINVTSNPKSKWPVLCQILGFLCYSPVCSVSQGMKGKLKDLLTALGIVQMCIGVLNIAMGIVFTCTGLYFTMYLTAQGPFWLGSLFLLSGILCILAVKFPTSSLLIMGIIMNGVNVALVFITMVVYTVDLTNGHNEYRGTCDYYSRYDYGTPSPEESRRKEMCLSYKNGIVQMIIGVLNIAVGIAFTCLSPWYTMDRIAQGPFWIGSVVITGMILNIVGTALAITAIVLYSVDLANDHTGYCESYNSNYYSRYDYGYGYETPSSEISRRQEICQYYRNLTETMFKGLDIMMIVLSVLQLCVTISFCVLTGKALCKKDEDAKTVQIIVGVTNIVVGIVFLSFGFCYSLDPSFQRPFWLSTAFLVGIVCIPGAKFQYSCLLVVTMILKIIFIELDIVIVVLTVIQLCVIISFCVWTGEALCKKDEDAKLVGRLKFITVYSMSLTVSHDEGLTVITITSNMKSKWPILCQILGSCTTVCMLLTMSQSEGMMVITITSNPKSKWPPLCLILSSLCYGPVCFASEDVKEKLTDTQRVIGMIQIVVGVMNLVLGCFGIIYFLATSSVNSLSEGMMVITITSNPKSKWPPLCLILSSLCYGPVCFASEDVKEKLTDTQRVIGMIQIVVGVMNLVLGCFGIIYFLATSSVNSLLVEKTILETKSGISHNTKDSMTDSMTPALSQIILGGLDIMMIVLSVVQLCVTITFCVLTGKALCKKDEDEKLDPELYQPLLEDDTAGAA</sequence>
<gene>
    <name evidence="7" type="ORF">ROHU_001123</name>
</gene>
<evidence type="ECO:0000256" key="2">
    <source>
        <dbReference type="ARBA" id="ARBA00009565"/>
    </source>
</evidence>
<dbReference type="PANTHER" id="PTHR23320">
    <property type="entry name" value="MEMBRANE-SPANNING 4-DOMAINS SUBFAMILY A MS4A -RELATED"/>
    <property type="match status" value="1"/>
</dbReference>
<organism evidence="7 8">
    <name type="scientific">Labeo rohita</name>
    <name type="common">Indian major carp</name>
    <name type="synonym">Cyprinus rohita</name>
    <dbReference type="NCBI Taxonomy" id="84645"/>
    <lineage>
        <taxon>Eukaryota</taxon>
        <taxon>Metazoa</taxon>
        <taxon>Chordata</taxon>
        <taxon>Craniata</taxon>
        <taxon>Vertebrata</taxon>
        <taxon>Euteleostomi</taxon>
        <taxon>Actinopterygii</taxon>
        <taxon>Neopterygii</taxon>
        <taxon>Teleostei</taxon>
        <taxon>Ostariophysi</taxon>
        <taxon>Cypriniformes</taxon>
        <taxon>Cyprinidae</taxon>
        <taxon>Labeoninae</taxon>
        <taxon>Labeonini</taxon>
        <taxon>Labeo</taxon>
    </lineage>
</organism>
<keyword evidence="8" id="KW-1185">Reference proteome</keyword>
<dbReference type="EMBL" id="QBIY01004847">
    <property type="protein sequence ID" value="RXN38421.1"/>
    <property type="molecule type" value="Genomic_DNA"/>
</dbReference>
<evidence type="ECO:0000256" key="4">
    <source>
        <dbReference type="ARBA" id="ARBA00022989"/>
    </source>
</evidence>
<dbReference type="GO" id="GO:0016020">
    <property type="term" value="C:membrane"/>
    <property type="evidence" value="ECO:0007669"/>
    <property type="project" value="UniProtKB-SubCell"/>
</dbReference>
<feature type="transmembrane region" description="Helical" evidence="6">
    <location>
        <begin position="625"/>
        <end position="650"/>
    </location>
</feature>
<dbReference type="InterPro" id="IPR030417">
    <property type="entry name" value="MS4A"/>
</dbReference>
<accession>A0A498P2I8</accession>
<feature type="transmembrane region" description="Helical" evidence="6">
    <location>
        <begin position="90"/>
        <end position="109"/>
    </location>
</feature>
<reference evidence="7 8" key="1">
    <citation type="submission" date="2018-03" db="EMBL/GenBank/DDBJ databases">
        <title>Draft genome sequence of Rohu Carp (Labeo rohita).</title>
        <authorList>
            <person name="Das P."/>
            <person name="Kushwaha B."/>
            <person name="Joshi C.G."/>
            <person name="Kumar D."/>
            <person name="Nagpure N.S."/>
            <person name="Sahoo L."/>
            <person name="Das S.P."/>
            <person name="Bit A."/>
            <person name="Patnaik S."/>
            <person name="Meher P.K."/>
            <person name="Jayasankar P."/>
            <person name="Koringa P.G."/>
            <person name="Patel N.V."/>
            <person name="Hinsu A.T."/>
            <person name="Kumar R."/>
            <person name="Pandey M."/>
            <person name="Agarwal S."/>
            <person name="Srivastava S."/>
            <person name="Singh M."/>
            <person name="Iquebal M.A."/>
            <person name="Jaiswal S."/>
            <person name="Angadi U.B."/>
            <person name="Kumar N."/>
            <person name="Raza M."/>
            <person name="Shah T.M."/>
            <person name="Rai A."/>
            <person name="Jena J.K."/>
        </authorList>
    </citation>
    <scope>NUCLEOTIDE SEQUENCE [LARGE SCALE GENOMIC DNA]</scope>
    <source>
        <strain evidence="7">DASCIFA01</strain>
        <tissue evidence="7">Testis</tissue>
    </source>
</reference>
<dbReference type="InterPro" id="IPR007237">
    <property type="entry name" value="CD20-like"/>
</dbReference>
<dbReference type="PANTHER" id="PTHR23320:SF125">
    <property type="entry name" value="TRANSMEMBRANE PROTEIN 176L.1-RELATED"/>
    <property type="match status" value="1"/>
</dbReference>
<feature type="transmembrane region" description="Helical" evidence="6">
    <location>
        <begin position="301"/>
        <end position="322"/>
    </location>
</feature>
<evidence type="ECO:0000256" key="1">
    <source>
        <dbReference type="ARBA" id="ARBA00004141"/>
    </source>
</evidence>
<comment type="subcellular location">
    <subcellularLocation>
        <location evidence="1">Membrane</location>
        <topology evidence="1">Multi-pass membrane protein</topology>
    </subcellularLocation>
</comment>
<proteinExistence type="inferred from homology"/>
<keyword evidence="3 6" id="KW-0812">Transmembrane</keyword>
<name>A0A498P2I8_LABRO</name>
<dbReference type="STRING" id="84645.A0A498P2I8"/>
<evidence type="ECO:0000313" key="8">
    <source>
        <dbReference type="Proteomes" id="UP000290572"/>
    </source>
</evidence>
<keyword evidence="5 6" id="KW-0472">Membrane</keyword>
<feature type="transmembrane region" description="Helical" evidence="6">
    <location>
        <begin position="54"/>
        <end position="84"/>
    </location>
</feature>
<evidence type="ECO:0000256" key="3">
    <source>
        <dbReference type="ARBA" id="ARBA00022692"/>
    </source>
</evidence>
<protein>
    <submittedName>
        <fullName evidence="7">Transmembrane protein 176A-like</fullName>
    </submittedName>
</protein>
<feature type="transmembrane region" description="Helical" evidence="6">
    <location>
        <begin position="367"/>
        <end position="387"/>
    </location>
</feature>
<feature type="transmembrane region" description="Helical" evidence="6">
    <location>
        <begin position="689"/>
        <end position="715"/>
    </location>
</feature>
<feature type="transmembrane region" description="Helical" evidence="6">
    <location>
        <begin position="116"/>
        <end position="140"/>
    </location>
</feature>
<feature type="transmembrane region" description="Helical" evidence="6">
    <location>
        <begin position="550"/>
        <end position="573"/>
    </location>
</feature>
<comment type="similarity">
    <text evidence="2">Belongs to the MS4A family.</text>
</comment>
<feature type="transmembrane region" description="Helical" evidence="6">
    <location>
        <begin position="182"/>
        <end position="204"/>
    </location>
</feature>
<evidence type="ECO:0000313" key="7">
    <source>
        <dbReference type="EMBL" id="RXN38421.1"/>
    </source>
</evidence>
<evidence type="ECO:0000256" key="6">
    <source>
        <dbReference type="SAM" id="Phobius"/>
    </source>
</evidence>
<feature type="transmembrane region" description="Helical" evidence="6">
    <location>
        <begin position="334"/>
        <end position="355"/>
    </location>
</feature>
<feature type="transmembrane region" description="Helical" evidence="6">
    <location>
        <begin position="216"/>
        <end position="242"/>
    </location>
</feature>
<dbReference type="AlphaFoldDB" id="A0A498P2I8"/>
<feature type="transmembrane region" description="Helical" evidence="6">
    <location>
        <begin position="399"/>
        <end position="427"/>
    </location>
</feature>
<dbReference type="Pfam" id="PF04103">
    <property type="entry name" value="CD20"/>
    <property type="match status" value="2"/>
</dbReference>
<evidence type="ECO:0000256" key="5">
    <source>
        <dbReference type="ARBA" id="ARBA00023136"/>
    </source>
</evidence>
<comment type="caution">
    <text evidence="7">The sequence shown here is derived from an EMBL/GenBank/DDBJ whole genome shotgun (WGS) entry which is preliminary data.</text>
</comment>